<evidence type="ECO:0000256" key="3">
    <source>
        <dbReference type="ARBA" id="ARBA00022692"/>
    </source>
</evidence>
<proteinExistence type="predicted"/>
<dbReference type="InterPro" id="IPR001123">
    <property type="entry name" value="LeuE-type"/>
</dbReference>
<evidence type="ECO:0000256" key="4">
    <source>
        <dbReference type="ARBA" id="ARBA00022989"/>
    </source>
</evidence>
<protein>
    <submittedName>
        <fullName evidence="7">LysE family translocator</fullName>
    </submittedName>
</protein>
<feature type="transmembrane region" description="Helical" evidence="6">
    <location>
        <begin position="72"/>
        <end position="89"/>
    </location>
</feature>
<dbReference type="RefSeq" id="WP_253240296.1">
    <property type="nucleotide sequence ID" value="NZ_JAMYJR010000030.1"/>
</dbReference>
<evidence type="ECO:0000256" key="1">
    <source>
        <dbReference type="ARBA" id="ARBA00004651"/>
    </source>
</evidence>
<keyword evidence="3 6" id="KW-0812">Transmembrane</keyword>
<dbReference type="Pfam" id="PF01810">
    <property type="entry name" value="LysE"/>
    <property type="match status" value="1"/>
</dbReference>
<evidence type="ECO:0000313" key="8">
    <source>
        <dbReference type="Proteomes" id="UP001523369"/>
    </source>
</evidence>
<dbReference type="PANTHER" id="PTHR30086">
    <property type="entry name" value="ARGININE EXPORTER PROTEIN ARGO"/>
    <property type="match status" value="1"/>
</dbReference>
<evidence type="ECO:0000256" key="2">
    <source>
        <dbReference type="ARBA" id="ARBA00022475"/>
    </source>
</evidence>
<keyword evidence="2" id="KW-1003">Cell membrane</keyword>
<comment type="caution">
    <text evidence="7">The sequence shown here is derived from an EMBL/GenBank/DDBJ whole genome shotgun (WGS) entry which is preliminary data.</text>
</comment>
<feature type="transmembrane region" description="Helical" evidence="6">
    <location>
        <begin position="119"/>
        <end position="140"/>
    </location>
</feature>
<evidence type="ECO:0000256" key="5">
    <source>
        <dbReference type="ARBA" id="ARBA00023136"/>
    </source>
</evidence>
<reference evidence="7 8" key="1">
    <citation type="submission" date="2022-06" db="EMBL/GenBank/DDBJ databases">
        <title>New Species of the Genus Actinoplanes, ActinopZanes ferrugineus.</title>
        <authorList>
            <person name="Ding P."/>
        </authorList>
    </citation>
    <scope>NUCLEOTIDE SEQUENCE [LARGE SCALE GENOMIC DNA]</scope>
    <source>
        <strain evidence="7 8">TRM88003</strain>
    </source>
</reference>
<gene>
    <name evidence="7" type="ORF">M1L60_26810</name>
</gene>
<feature type="transmembrane region" description="Helical" evidence="6">
    <location>
        <begin position="41"/>
        <end position="66"/>
    </location>
</feature>
<dbReference type="PANTHER" id="PTHR30086:SF20">
    <property type="entry name" value="ARGININE EXPORTER PROTEIN ARGO-RELATED"/>
    <property type="match status" value="1"/>
</dbReference>
<organism evidence="7 8">
    <name type="scientific">Paractinoplanes aksuensis</name>
    <dbReference type="NCBI Taxonomy" id="2939490"/>
    <lineage>
        <taxon>Bacteria</taxon>
        <taxon>Bacillati</taxon>
        <taxon>Actinomycetota</taxon>
        <taxon>Actinomycetes</taxon>
        <taxon>Micromonosporales</taxon>
        <taxon>Micromonosporaceae</taxon>
        <taxon>Paractinoplanes</taxon>
    </lineage>
</organism>
<sequence length="208" mass="21167">MATGTQVLVFAGVVALGAMSPGPDFAVVVRHAIVSGRARGIAAATGIAAGVLVWAAAAATGIAALIAWAPGVLTGVKVVGAAYLIFLGVRAWRSGGSASEGEAEQPAGRGLWVAFRDGLLTNLLNPKAAVFFVALLPQFLPAQPGVLDTITLSATAVVLSLAWFVAVAVLFASFRRLLSRAAVRRAIDRAMGVVLIGLGVRLAVTTTR</sequence>
<comment type="subcellular location">
    <subcellularLocation>
        <location evidence="1">Cell membrane</location>
        <topology evidence="1">Multi-pass membrane protein</topology>
    </subcellularLocation>
</comment>
<keyword evidence="5 6" id="KW-0472">Membrane</keyword>
<feature type="transmembrane region" description="Helical" evidence="6">
    <location>
        <begin position="152"/>
        <end position="174"/>
    </location>
</feature>
<accession>A0ABT1DTP0</accession>
<dbReference type="PIRSF" id="PIRSF006324">
    <property type="entry name" value="LeuE"/>
    <property type="match status" value="1"/>
</dbReference>
<evidence type="ECO:0000256" key="6">
    <source>
        <dbReference type="SAM" id="Phobius"/>
    </source>
</evidence>
<keyword evidence="8" id="KW-1185">Reference proteome</keyword>
<dbReference type="EMBL" id="JAMYJR010000030">
    <property type="protein sequence ID" value="MCO8274217.1"/>
    <property type="molecule type" value="Genomic_DNA"/>
</dbReference>
<name>A0ABT1DTP0_9ACTN</name>
<dbReference type="Proteomes" id="UP001523369">
    <property type="component" value="Unassembled WGS sequence"/>
</dbReference>
<keyword evidence="4 6" id="KW-1133">Transmembrane helix</keyword>
<evidence type="ECO:0000313" key="7">
    <source>
        <dbReference type="EMBL" id="MCO8274217.1"/>
    </source>
</evidence>
<feature type="transmembrane region" description="Helical" evidence="6">
    <location>
        <begin position="6"/>
        <end position="29"/>
    </location>
</feature>